<proteinExistence type="predicted"/>
<dbReference type="InParanoid" id="A0A136IUS9"/>
<keyword evidence="2" id="KW-1185">Reference proteome</keyword>
<name>A0A136IUS9_9PEZI</name>
<dbReference type="AlphaFoldDB" id="A0A136IUS9"/>
<dbReference type="Proteomes" id="UP000070501">
    <property type="component" value="Unassembled WGS sequence"/>
</dbReference>
<reference evidence="2" key="1">
    <citation type="submission" date="2016-02" db="EMBL/GenBank/DDBJ databases">
        <title>Draft genome sequence of Microdochium bolleyi, a fungal endophyte of beachgrass.</title>
        <authorList>
            <consortium name="DOE Joint Genome Institute"/>
            <person name="David A.S."/>
            <person name="May G."/>
            <person name="Haridas S."/>
            <person name="Lim J."/>
            <person name="Wang M."/>
            <person name="Labutti K."/>
            <person name="Lipzen A."/>
            <person name="Barry K."/>
            <person name="Grigoriev I.V."/>
        </authorList>
    </citation>
    <scope>NUCLEOTIDE SEQUENCE [LARGE SCALE GENOMIC DNA]</scope>
    <source>
        <strain evidence="2">J235TASD1</strain>
    </source>
</reference>
<organism evidence="1 2">
    <name type="scientific">Microdochium bolleyi</name>
    <dbReference type="NCBI Taxonomy" id="196109"/>
    <lineage>
        <taxon>Eukaryota</taxon>
        <taxon>Fungi</taxon>
        <taxon>Dikarya</taxon>
        <taxon>Ascomycota</taxon>
        <taxon>Pezizomycotina</taxon>
        <taxon>Sordariomycetes</taxon>
        <taxon>Xylariomycetidae</taxon>
        <taxon>Xylariales</taxon>
        <taxon>Microdochiaceae</taxon>
        <taxon>Microdochium</taxon>
    </lineage>
</organism>
<evidence type="ECO:0000313" key="1">
    <source>
        <dbReference type="EMBL" id="KXJ88740.1"/>
    </source>
</evidence>
<gene>
    <name evidence="1" type="ORF">Micbo1qcDRAFT_166181</name>
</gene>
<protein>
    <submittedName>
        <fullName evidence="1">Uncharacterized protein</fullName>
    </submittedName>
</protein>
<dbReference type="EMBL" id="KQ964257">
    <property type="protein sequence ID" value="KXJ88740.1"/>
    <property type="molecule type" value="Genomic_DNA"/>
</dbReference>
<evidence type="ECO:0000313" key="2">
    <source>
        <dbReference type="Proteomes" id="UP000070501"/>
    </source>
</evidence>
<sequence>MTRSALPAPRALAGMSSTAYPGARSCRLTLSLLRSTLACCCSGVRVASAAPALRREMMAVVNFMMIDWTLSLVVGWWAWCRGVEFECLAGWWESEDQWKGLRRGGGLAALNHGGCSADAPPPPVRLGGWAVSNLRTQPLSAGDTACHGCSSR</sequence>
<accession>A0A136IUS9</accession>